<keyword evidence="2" id="KW-0808">Transferase</keyword>
<dbReference type="InterPro" id="IPR008567">
    <property type="entry name" value="BKACE"/>
</dbReference>
<evidence type="ECO:0000256" key="4">
    <source>
        <dbReference type="ARBA" id="ARBA00022833"/>
    </source>
</evidence>
<dbReference type="PANTHER" id="PTHR37418">
    <property type="entry name" value="3-KETO-5-AMINOHEXANOATE CLEAVAGE ENZYME-RELATED"/>
    <property type="match status" value="1"/>
</dbReference>
<gene>
    <name evidence="5" type="ORF">STRAU_6647</name>
</gene>
<dbReference type="Proteomes" id="UP000014629">
    <property type="component" value="Unassembled WGS sequence"/>
</dbReference>
<dbReference type="EMBL" id="AOPZ01000425">
    <property type="protein sequence ID" value="EPH40289.1"/>
    <property type="molecule type" value="Genomic_DNA"/>
</dbReference>
<dbReference type="GO" id="GO:0043720">
    <property type="term" value="F:3-keto-5-aminohexanoate cleavage activity"/>
    <property type="evidence" value="ECO:0007669"/>
    <property type="project" value="InterPro"/>
</dbReference>
<comment type="cofactor">
    <cofactor evidence="1">
        <name>Zn(2+)</name>
        <dbReference type="ChEBI" id="CHEBI:29105"/>
    </cofactor>
</comment>
<keyword evidence="3" id="KW-0479">Metal-binding</keyword>
<protein>
    <submittedName>
        <fullName evidence="5">Putative 3-keto-5-aminohexanoate cleavage enzyme</fullName>
    </submittedName>
</protein>
<dbReference type="GO" id="GO:0046872">
    <property type="term" value="F:metal ion binding"/>
    <property type="evidence" value="ECO:0007669"/>
    <property type="project" value="UniProtKB-KW"/>
</dbReference>
<dbReference type="Gene3D" id="3.20.20.70">
    <property type="entry name" value="Aldolase class I"/>
    <property type="match status" value="1"/>
</dbReference>
<keyword evidence="4" id="KW-0862">Zinc</keyword>
<name>S3ZCD8_9ACTN</name>
<reference evidence="5 6" key="1">
    <citation type="submission" date="2013-02" db="EMBL/GenBank/DDBJ databases">
        <title>Draft Genome Sequence of Streptomyces aurantiacus, Which Produces Setomimycin.</title>
        <authorList>
            <person name="Gruening B.A."/>
            <person name="Praeg A."/>
            <person name="Erxleben A."/>
            <person name="Guenther S."/>
            <person name="Mueller M."/>
        </authorList>
    </citation>
    <scope>NUCLEOTIDE SEQUENCE [LARGE SCALE GENOMIC DNA]</scope>
    <source>
        <strain evidence="5 6">JA 4570</strain>
    </source>
</reference>
<sequence>MNDNVIITCALTGAGDTVRKSPHVPVTPEQIARNAVEAAEAGAAVVHIHVRDPETGDPSRDPRLYREVVERIKETGTDVVINLTAGMGGDLVIDPDEPLKHLPGTDLVSGLDRLPHVEDLLPDICTLDCGSLNFGDGSNLYVSTPDMLRQGAKRIQELGVRPELEIFDTGQLWFAKQLLAEGLLDDPTVFQLCMGIPWGAPADPGVLQSMVNMLPAGAQWASFALGRMQMPWVAQSILLGGQVRVGLEDNLYLGKGNKVTNAQLVERAVQITENLGSRVATPDEARQKLGLRPRS</sequence>
<dbReference type="Pfam" id="PF05853">
    <property type="entry name" value="BKACE"/>
    <property type="match status" value="1"/>
</dbReference>
<evidence type="ECO:0000256" key="1">
    <source>
        <dbReference type="ARBA" id="ARBA00001947"/>
    </source>
</evidence>
<dbReference type="InterPro" id="IPR013785">
    <property type="entry name" value="Aldolase_TIM"/>
</dbReference>
<proteinExistence type="predicted"/>
<evidence type="ECO:0000313" key="5">
    <source>
        <dbReference type="EMBL" id="EPH40289.1"/>
    </source>
</evidence>
<accession>S3ZCD8</accession>
<keyword evidence="6" id="KW-1185">Reference proteome</keyword>
<dbReference type="AlphaFoldDB" id="S3ZCD8"/>
<evidence type="ECO:0000256" key="2">
    <source>
        <dbReference type="ARBA" id="ARBA00022679"/>
    </source>
</evidence>
<comment type="caution">
    <text evidence="5">The sequence shown here is derived from an EMBL/GenBank/DDBJ whole genome shotgun (WGS) entry which is preliminary data.</text>
</comment>
<evidence type="ECO:0000313" key="6">
    <source>
        <dbReference type="Proteomes" id="UP000014629"/>
    </source>
</evidence>
<organism evidence="5 6">
    <name type="scientific">Streptomyces aurantiacus JA 4570</name>
    <dbReference type="NCBI Taxonomy" id="1286094"/>
    <lineage>
        <taxon>Bacteria</taxon>
        <taxon>Bacillati</taxon>
        <taxon>Actinomycetota</taxon>
        <taxon>Actinomycetes</taxon>
        <taxon>Kitasatosporales</taxon>
        <taxon>Streptomycetaceae</taxon>
        <taxon>Streptomyces</taxon>
        <taxon>Streptomyces aurantiacus group</taxon>
    </lineage>
</organism>
<dbReference type="PANTHER" id="PTHR37418:SF2">
    <property type="entry name" value="3-KETO-5-AMINOHEXANOATE CLEAVAGE ENZYME"/>
    <property type="match status" value="1"/>
</dbReference>
<evidence type="ECO:0000256" key="3">
    <source>
        <dbReference type="ARBA" id="ARBA00022723"/>
    </source>
</evidence>
<dbReference type="PATRIC" id="fig|1286094.4.peg.6566"/>